<protein>
    <submittedName>
        <fullName evidence="1">Uncharacterized protein</fullName>
    </submittedName>
</protein>
<dbReference type="EMBL" id="CM035424">
    <property type="protein sequence ID" value="KAH7353016.1"/>
    <property type="molecule type" value="Genomic_DNA"/>
</dbReference>
<keyword evidence="2" id="KW-1185">Reference proteome</keyword>
<name>A0A8T2SLH9_CERRI</name>
<sequence>MICWFCDSVEFNFCVCTVPSSCVCVCVLKVAMNLRHSSKFEHVKSVPCWCFLIISNLNKVSSILQANLPAGLKFETTGSQTRGILLCPTLRFYTQPVSRS</sequence>
<evidence type="ECO:0000313" key="2">
    <source>
        <dbReference type="Proteomes" id="UP000825935"/>
    </source>
</evidence>
<evidence type="ECO:0000313" key="1">
    <source>
        <dbReference type="EMBL" id="KAH7353016.1"/>
    </source>
</evidence>
<reference evidence="1" key="1">
    <citation type="submission" date="2021-08" db="EMBL/GenBank/DDBJ databases">
        <title>WGS assembly of Ceratopteris richardii.</title>
        <authorList>
            <person name="Marchant D.B."/>
            <person name="Chen G."/>
            <person name="Jenkins J."/>
            <person name="Shu S."/>
            <person name="Leebens-Mack J."/>
            <person name="Grimwood J."/>
            <person name="Schmutz J."/>
            <person name="Soltis P."/>
            <person name="Soltis D."/>
            <person name="Chen Z.-H."/>
        </authorList>
    </citation>
    <scope>NUCLEOTIDE SEQUENCE</scope>
    <source>
        <strain evidence="1">Whitten #5841</strain>
        <tissue evidence="1">Leaf</tissue>
    </source>
</reference>
<dbReference type="Proteomes" id="UP000825935">
    <property type="component" value="Chromosome 19"/>
</dbReference>
<organism evidence="1 2">
    <name type="scientific">Ceratopteris richardii</name>
    <name type="common">Triangle waterfern</name>
    <dbReference type="NCBI Taxonomy" id="49495"/>
    <lineage>
        <taxon>Eukaryota</taxon>
        <taxon>Viridiplantae</taxon>
        <taxon>Streptophyta</taxon>
        <taxon>Embryophyta</taxon>
        <taxon>Tracheophyta</taxon>
        <taxon>Polypodiopsida</taxon>
        <taxon>Polypodiidae</taxon>
        <taxon>Polypodiales</taxon>
        <taxon>Pteridineae</taxon>
        <taxon>Pteridaceae</taxon>
        <taxon>Parkerioideae</taxon>
        <taxon>Ceratopteris</taxon>
    </lineage>
</organism>
<accession>A0A8T2SLH9</accession>
<gene>
    <name evidence="1" type="ORF">KP509_19G075200</name>
</gene>
<proteinExistence type="predicted"/>
<dbReference type="AlphaFoldDB" id="A0A8T2SLH9"/>
<comment type="caution">
    <text evidence="1">The sequence shown here is derived from an EMBL/GenBank/DDBJ whole genome shotgun (WGS) entry which is preliminary data.</text>
</comment>